<gene>
    <name evidence="1" type="ORF">TNIN_86561</name>
</gene>
<reference evidence="1" key="1">
    <citation type="submission" date="2020-08" db="EMBL/GenBank/DDBJ databases">
        <title>Multicomponent nature underlies the extraordinary mechanical properties of spider dragline silk.</title>
        <authorList>
            <person name="Kono N."/>
            <person name="Nakamura H."/>
            <person name="Mori M."/>
            <person name="Yoshida Y."/>
            <person name="Ohtoshi R."/>
            <person name="Malay A.D."/>
            <person name="Moran D.A.P."/>
            <person name="Tomita M."/>
            <person name="Numata K."/>
            <person name="Arakawa K."/>
        </authorList>
    </citation>
    <scope>NUCLEOTIDE SEQUENCE</scope>
</reference>
<name>A0A8X6XFK4_9ARAC</name>
<sequence>MLEPSGLKDGNIQNPFREILSIRRGAIAFEIVINEKEKSLLLKDSILLTDEEVLGPDEKTCKKDLFDD</sequence>
<comment type="caution">
    <text evidence="1">The sequence shown here is derived from an EMBL/GenBank/DDBJ whole genome shotgun (WGS) entry which is preliminary data.</text>
</comment>
<organism evidence="1 2">
    <name type="scientific">Trichonephila inaurata madagascariensis</name>
    <dbReference type="NCBI Taxonomy" id="2747483"/>
    <lineage>
        <taxon>Eukaryota</taxon>
        <taxon>Metazoa</taxon>
        <taxon>Ecdysozoa</taxon>
        <taxon>Arthropoda</taxon>
        <taxon>Chelicerata</taxon>
        <taxon>Arachnida</taxon>
        <taxon>Araneae</taxon>
        <taxon>Araneomorphae</taxon>
        <taxon>Entelegynae</taxon>
        <taxon>Araneoidea</taxon>
        <taxon>Nephilidae</taxon>
        <taxon>Trichonephila</taxon>
        <taxon>Trichonephila inaurata</taxon>
    </lineage>
</organism>
<dbReference type="EMBL" id="BMAV01008312">
    <property type="protein sequence ID" value="GFY51777.1"/>
    <property type="molecule type" value="Genomic_DNA"/>
</dbReference>
<evidence type="ECO:0000313" key="1">
    <source>
        <dbReference type="EMBL" id="GFY51777.1"/>
    </source>
</evidence>
<protein>
    <submittedName>
        <fullName evidence="1">Uncharacterized protein</fullName>
    </submittedName>
</protein>
<keyword evidence="2" id="KW-1185">Reference proteome</keyword>
<proteinExistence type="predicted"/>
<dbReference type="AlphaFoldDB" id="A0A8X6XFK4"/>
<evidence type="ECO:0000313" key="2">
    <source>
        <dbReference type="Proteomes" id="UP000886998"/>
    </source>
</evidence>
<accession>A0A8X6XFK4</accession>
<dbReference type="Proteomes" id="UP000886998">
    <property type="component" value="Unassembled WGS sequence"/>
</dbReference>